<dbReference type="Gene3D" id="2.70.150.10">
    <property type="entry name" value="Calcium-transporting ATPase, cytoplasmic transduction domain A"/>
    <property type="match status" value="1"/>
</dbReference>
<evidence type="ECO:0000256" key="4">
    <source>
        <dbReference type="ARBA" id="ARBA00022692"/>
    </source>
</evidence>
<evidence type="ECO:0000313" key="19">
    <source>
        <dbReference type="Proteomes" id="UP000507470"/>
    </source>
</evidence>
<accession>A0A6J8DE18</accession>
<keyword evidence="3" id="KW-0597">Phosphoprotein</keyword>
<dbReference type="InterPro" id="IPR006544">
    <property type="entry name" value="P-type_TPase_V"/>
</dbReference>
<evidence type="ECO:0000256" key="2">
    <source>
        <dbReference type="ARBA" id="ARBA00006000"/>
    </source>
</evidence>
<reference evidence="18 19" key="1">
    <citation type="submission" date="2020-06" db="EMBL/GenBank/DDBJ databases">
        <authorList>
            <person name="Li R."/>
            <person name="Bekaert M."/>
        </authorList>
    </citation>
    <scope>NUCLEOTIDE SEQUENCE [LARGE SCALE GENOMIC DNA]</scope>
    <source>
        <strain evidence="19">wild</strain>
    </source>
</reference>
<comment type="subcellular location">
    <subcellularLocation>
        <location evidence="1">Late endosome membrane</location>
        <topology evidence="1">Multi-pass membrane protein</topology>
    </subcellularLocation>
    <subcellularLocation>
        <location evidence="14">Membrane</location>
        <topology evidence="14">Multi-pass membrane protein</topology>
    </subcellularLocation>
</comment>
<evidence type="ECO:0000256" key="5">
    <source>
        <dbReference type="ARBA" id="ARBA00022723"/>
    </source>
</evidence>
<evidence type="ECO:0000259" key="16">
    <source>
        <dbReference type="Pfam" id="PF00122"/>
    </source>
</evidence>
<feature type="transmembrane region" description="Helical" evidence="14">
    <location>
        <begin position="472"/>
        <end position="492"/>
    </location>
</feature>
<dbReference type="Pfam" id="PF12409">
    <property type="entry name" value="P5-ATPase"/>
    <property type="match status" value="1"/>
</dbReference>
<dbReference type="PROSITE" id="PS01229">
    <property type="entry name" value="COF_2"/>
    <property type="match status" value="1"/>
</dbReference>
<dbReference type="SFLD" id="SFLDG00002">
    <property type="entry name" value="C1.7:_P-type_atpase_like"/>
    <property type="match status" value="1"/>
</dbReference>
<dbReference type="SFLD" id="SFLDS00003">
    <property type="entry name" value="Haloacid_Dehalogenase"/>
    <property type="match status" value="1"/>
</dbReference>
<evidence type="ECO:0000256" key="13">
    <source>
        <dbReference type="ARBA" id="ARBA00049360"/>
    </source>
</evidence>
<dbReference type="InterPro" id="IPR036412">
    <property type="entry name" value="HAD-like_sf"/>
</dbReference>
<dbReference type="GO" id="GO:0046872">
    <property type="term" value="F:metal ion binding"/>
    <property type="evidence" value="ECO:0007669"/>
    <property type="project" value="UniProtKB-UniRule"/>
</dbReference>
<dbReference type="GO" id="GO:0015203">
    <property type="term" value="F:polyamine transmembrane transporter activity"/>
    <property type="evidence" value="ECO:0007669"/>
    <property type="project" value="TreeGrafter"/>
</dbReference>
<dbReference type="OrthoDB" id="48943at2759"/>
<comment type="catalytic activity">
    <reaction evidence="13 14">
        <text>ATP + H2O = ADP + phosphate + H(+)</text>
        <dbReference type="Rhea" id="RHEA:13065"/>
        <dbReference type="ChEBI" id="CHEBI:15377"/>
        <dbReference type="ChEBI" id="CHEBI:15378"/>
        <dbReference type="ChEBI" id="CHEBI:30616"/>
        <dbReference type="ChEBI" id="CHEBI:43474"/>
        <dbReference type="ChEBI" id="CHEBI:456216"/>
    </reaction>
</comment>
<dbReference type="Pfam" id="PF13246">
    <property type="entry name" value="Cation_ATPase"/>
    <property type="match status" value="1"/>
</dbReference>
<keyword evidence="7" id="KW-0967">Endosome</keyword>
<feature type="compositionally biased region" description="Low complexity" evidence="15">
    <location>
        <begin position="1358"/>
        <end position="1373"/>
    </location>
</feature>
<dbReference type="GO" id="GO:0016887">
    <property type="term" value="F:ATP hydrolysis activity"/>
    <property type="evidence" value="ECO:0007669"/>
    <property type="project" value="InterPro"/>
</dbReference>
<evidence type="ECO:0000256" key="1">
    <source>
        <dbReference type="ARBA" id="ARBA00004107"/>
    </source>
</evidence>
<evidence type="ECO:0000256" key="8">
    <source>
        <dbReference type="ARBA" id="ARBA00022840"/>
    </source>
</evidence>
<keyword evidence="9 14" id="KW-0460">Magnesium</keyword>
<feature type="transmembrane region" description="Helical" evidence="14">
    <location>
        <begin position="1083"/>
        <end position="1104"/>
    </location>
</feature>
<dbReference type="FunFam" id="3.40.50.1000:FF:000045">
    <property type="entry name" value="Cation-transporting ATPase"/>
    <property type="match status" value="1"/>
</dbReference>
<evidence type="ECO:0000256" key="10">
    <source>
        <dbReference type="ARBA" id="ARBA00022967"/>
    </source>
</evidence>
<dbReference type="PANTHER" id="PTHR45630:SF8">
    <property type="entry name" value="CATION-TRANSPORTING ATPASE"/>
    <property type="match status" value="1"/>
</dbReference>
<evidence type="ECO:0000256" key="15">
    <source>
        <dbReference type="SAM" id="MobiDB-lite"/>
    </source>
</evidence>
<dbReference type="EC" id="7.2.2.-" evidence="14"/>
<dbReference type="NCBIfam" id="TIGR01494">
    <property type="entry name" value="ATPase_P-type"/>
    <property type="match status" value="1"/>
</dbReference>
<dbReference type="FunFam" id="1.20.1110.10:FF:000023">
    <property type="entry name" value="Cation-transporting ATPase"/>
    <property type="match status" value="1"/>
</dbReference>
<dbReference type="InterPro" id="IPR018303">
    <property type="entry name" value="ATPase_P-typ_P_site"/>
</dbReference>
<feature type="domain" description="P-type ATPase A" evidence="16">
    <location>
        <begin position="330"/>
        <end position="458"/>
    </location>
</feature>
<dbReference type="Gene3D" id="3.40.1110.10">
    <property type="entry name" value="Calcium-transporting ATPase, cytoplasmic domain N"/>
    <property type="match status" value="1"/>
</dbReference>
<keyword evidence="19" id="KW-1185">Reference proteome</keyword>
<protein>
    <recommendedName>
        <fullName evidence="14">Cation-transporting ATPase</fullName>
        <ecNumber evidence="14">7.2.2.-</ecNumber>
    </recommendedName>
</protein>
<dbReference type="InterPro" id="IPR023214">
    <property type="entry name" value="HAD_sf"/>
</dbReference>
<dbReference type="InterPro" id="IPR023298">
    <property type="entry name" value="ATPase_P-typ_TM_dom_sf"/>
</dbReference>
<dbReference type="GO" id="GO:0006874">
    <property type="term" value="P:intracellular calcium ion homeostasis"/>
    <property type="evidence" value="ECO:0007669"/>
    <property type="project" value="TreeGrafter"/>
</dbReference>
<feature type="transmembrane region" description="Helical" evidence="14">
    <location>
        <begin position="92"/>
        <end position="112"/>
    </location>
</feature>
<keyword evidence="4 14" id="KW-0812">Transmembrane</keyword>
<proteinExistence type="inferred from homology"/>
<dbReference type="InterPro" id="IPR001757">
    <property type="entry name" value="P_typ_ATPase"/>
</dbReference>
<evidence type="ECO:0000313" key="18">
    <source>
        <dbReference type="EMBL" id="CAC5405320.1"/>
    </source>
</evidence>
<dbReference type="Proteomes" id="UP000507470">
    <property type="component" value="Unassembled WGS sequence"/>
</dbReference>
<dbReference type="GO" id="GO:0140358">
    <property type="term" value="F:P-type transmembrane transporter activity"/>
    <property type="evidence" value="ECO:0007669"/>
    <property type="project" value="InterPro"/>
</dbReference>
<evidence type="ECO:0000256" key="14">
    <source>
        <dbReference type="RuleBase" id="RU362082"/>
    </source>
</evidence>
<dbReference type="GO" id="GO:0031902">
    <property type="term" value="C:late endosome membrane"/>
    <property type="evidence" value="ECO:0007669"/>
    <property type="project" value="UniProtKB-SubCell"/>
</dbReference>
<keyword evidence="10 14" id="KW-1278">Translocase</keyword>
<dbReference type="Gene3D" id="3.40.50.1000">
    <property type="entry name" value="HAD superfamily/HAD-like"/>
    <property type="match status" value="1"/>
</dbReference>
<keyword evidence="11 14" id="KW-1133">Transmembrane helix</keyword>
<evidence type="ECO:0000259" key="17">
    <source>
        <dbReference type="Pfam" id="PF12409"/>
    </source>
</evidence>
<evidence type="ECO:0000256" key="11">
    <source>
        <dbReference type="ARBA" id="ARBA00022989"/>
    </source>
</evidence>
<keyword evidence="12 14" id="KW-0472">Membrane</keyword>
<feature type="transmembrane region" description="Helical" evidence="14">
    <location>
        <begin position="1267"/>
        <end position="1288"/>
    </location>
</feature>
<gene>
    <name evidence="18" type="ORF">MCOR_39027</name>
</gene>
<feature type="transmembrane region" description="Helical" evidence="14">
    <location>
        <begin position="1111"/>
        <end position="1129"/>
    </location>
</feature>
<feature type="transmembrane region" description="Helical" evidence="14">
    <location>
        <begin position="1227"/>
        <end position="1247"/>
    </location>
</feature>
<dbReference type="PROSITE" id="PS00154">
    <property type="entry name" value="ATPASE_E1_E2"/>
    <property type="match status" value="1"/>
</dbReference>
<keyword evidence="5 14" id="KW-0479">Metal-binding</keyword>
<dbReference type="InterPro" id="IPR023299">
    <property type="entry name" value="ATPase_P-typ_cyto_dom_N"/>
</dbReference>
<evidence type="ECO:0000256" key="7">
    <source>
        <dbReference type="ARBA" id="ARBA00022753"/>
    </source>
</evidence>
<comment type="similarity">
    <text evidence="2 14">Belongs to the cation transport ATPase (P-type) (TC 3.A.3) family. Type V subfamily.</text>
</comment>
<dbReference type="GO" id="GO:0019829">
    <property type="term" value="F:ATPase-coupled monoatomic cation transmembrane transporter activity"/>
    <property type="evidence" value="ECO:0007669"/>
    <property type="project" value="UniProtKB-UniRule"/>
</dbReference>
<dbReference type="SUPFAM" id="SSF81653">
    <property type="entry name" value="Calcium ATPase, transduction domain A"/>
    <property type="match status" value="1"/>
</dbReference>
<dbReference type="GO" id="GO:0005524">
    <property type="term" value="F:ATP binding"/>
    <property type="evidence" value="ECO:0007669"/>
    <property type="project" value="UniProtKB-UniRule"/>
</dbReference>
<evidence type="ECO:0000256" key="12">
    <source>
        <dbReference type="ARBA" id="ARBA00023136"/>
    </source>
</evidence>
<evidence type="ECO:0000256" key="6">
    <source>
        <dbReference type="ARBA" id="ARBA00022741"/>
    </source>
</evidence>
<dbReference type="SUPFAM" id="SSF81665">
    <property type="entry name" value="Calcium ATPase, transmembrane domain M"/>
    <property type="match status" value="1"/>
</dbReference>
<dbReference type="InterPro" id="IPR047819">
    <property type="entry name" value="P5A-ATPase_N"/>
</dbReference>
<dbReference type="PRINTS" id="PR00119">
    <property type="entry name" value="CATATPASE"/>
</dbReference>
<feature type="transmembrane region" description="Helical" evidence="14">
    <location>
        <begin position="1149"/>
        <end position="1171"/>
    </location>
</feature>
<feature type="transmembrane region" description="Helical" evidence="14">
    <location>
        <begin position="296"/>
        <end position="314"/>
    </location>
</feature>
<evidence type="ECO:0000256" key="9">
    <source>
        <dbReference type="ARBA" id="ARBA00022842"/>
    </source>
</evidence>
<dbReference type="SFLD" id="SFLDF00027">
    <property type="entry name" value="p-type_atpase"/>
    <property type="match status" value="1"/>
</dbReference>
<feature type="domain" description="P5B-type ATPase N-terminal" evidence="17">
    <location>
        <begin position="76"/>
        <end position="216"/>
    </location>
</feature>
<dbReference type="Pfam" id="PF00122">
    <property type="entry name" value="E1-E2_ATPase"/>
    <property type="match status" value="1"/>
</dbReference>
<feature type="transmembrane region" description="Helical" evidence="14">
    <location>
        <begin position="252"/>
        <end position="271"/>
    </location>
</feature>
<feature type="region of interest" description="Disordered" evidence="15">
    <location>
        <begin position="1356"/>
        <end position="1387"/>
    </location>
</feature>
<dbReference type="InterPro" id="IPR059000">
    <property type="entry name" value="ATPase_P-type_domA"/>
</dbReference>
<organism evidence="18 19">
    <name type="scientific">Mytilus coruscus</name>
    <name type="common">Sea mussel</name>
    <dbReference type="NCBI Taxonomy" id="42192"/>
    <lineage>
        <taxon>Eukaryota</taxon>
        <taxon>Metazoa</taxon>
        <taxon>Spiralia</taxon>
        <taxon>Lophotrochozoa</taxon>
        <taxon>Mollusca</taxon>
        <taxon>Bivalvia</taxon>
        <taxon>Autobranchia</taxon>
        <taxon>Pteriomorphia</taxon>
        <taxon>Mytilida</taxon>
        <taxon>Mytiloidea</taxon>
        <taxon>Mytilidae</taxon>
        <taxon>Mytilinae</taxon>
        <taxon>Mytilus</taxon>
    </lineage>
</organism>
<dbReference type="InterPro" id="IPR044492">
    <property type="entry name" value="P_typ_ATPase_HD_dom"/>
</dbReference>
<evidence type="ECO:0000256" key="3">
    <source>
        <dbReference type="ARBA" id="ARBA00022553"/>
    </source>
</evidence>
<dbReference type="SUPFAM" id="SSF56784">
    <property type="entry name" value="HAD-like"/>
    <property type="match status" value="1"/>
</dbReference>
<dbReference type="InterPro" id="IPR008250">
    <property type="entry name" value="ATPase_P-typ_transduc_dom_A_sf"/>
</dbReference>
<keyword evidence="6 14" id="KW-0547">Nucleotide-binding</keyword>
<name>A0A6J8DE18_MYTCO</name>
<dbReference type="FunFam" id="3.40.1110.10:FF:000026">
    <property type="entry name" value="Cation-transporting ATPase"/>
    <property type="match status" value="1"/>
</dbReference>
<dbReference type="EMBL" id="CACVKT020007119">
    <property type="protein sequence ID" value="CAC5405320.1"/>
    <property type="molecule type" value="Genomic_DNA"/>
</dbReference>
<keyword evidence="8 14" id="KW-0067">ATP-binding</keyword>
<sequence>MRAFHMTAISDKHSLQQQKSTLGNVADKVVHIMSMLNKDDFVKEVFHTEAMVKRSAWVTGPPPMNPSKRYVNPGTEDQMSIEGYKKNRWKLAIAYLFYILTGGLLRLVFYWLPHWLLKFTHDRCFLHKADSVLLQDQYLQWFVSRVVITTKDGTRVKIVKPSASLIFRPKQRDRELENMSRYKETTETYENSCNYSSKDDSLVKYFMVKKVKYVWNTEKSDFLKLKGLDENMCSFFHESQGLSYTDQIKRRVVYGTNSIAIHVTPIVVLLFKEALSPFYVFQAFSVSVWFSDEYEIYAACIIVISVGSLAMTIYQIRKAQRALRNTIQSSTIVTVCKGEEKYEDIPSEDLVPGDVIEIPRRGCFMQCDAVLVTGNCIVNESMLTGESVPVTKTPLPNPKVQTNDGSKDIQYDIKDHARHTLFCGTHVIQTRYYGTQKVKAVVVRTGFYTAKGELVKSILFPKPVDFKFERDTYKFVGVLALIACLGFIYTVIMEIRNGKTASQMILRCLDLITIKQCPDHLHENPFRHCFFKFRYKTLKIYCISPKAINVCGNINAVCFDKTGTLTEDGLMMKCVVQVENKQFKVKNNYHFFLWLDIMFEAIGWDLEEPGQEECRFDMMVPTVVFPSSKHHPGSNNIQMCSQTIQHPPTENVCNSHSNLVLNRGSNSIQIGVVRQFTFTSSLQRMSVIVTGVNLVFSFIGSNNNKSPRQPSSLQRMSVIVTVVKPCVFFFSNRGSNSIQIGVVRQFTFTSSPQRMSVIVTVGSNNVQIGVVRQFTFTSSLQRMSVIVRNLIDDHFELYCKGSPEMIASLCNPQTVPEDFQSKLSSYTQHGYRVIAMGWKPLSSKMNFVKVQRVQREQVERDLTFLGFLVMENKLKPETTAVIQELREADIRTIMVTGDNMLTALSVARECGMVNKPDHIIMVECFMNSGLAEESQPAMEFVYAEDRNKPVEEISTDLDMKIQIEEVGGEMFHFAVTGKSFSILRQHFPDTLAKIVVRGTVFARMSPDQKAQLVEILQQIGYYVAMCGDGANDCGALKMAHSGVSLSEAEASVASPFTSKTPNITCVPNLIKQGRAALVTSFGIFKYMACYSLTQFTSVCILYWIGINLTDFEFLYVDLFLLASLSITFGRTDAYPELAKDPPAFSLTSLLPITSIVLHMTIQVAVQIFSFVHVRQQPWFTPHVPNENDDYSSYENSAVFYVSTYQFMTLAVTFAKGSPYRKSMFSNYWFLANLVICLGVTLWITIYPPPAILEFIELKPPPEITYRLLYVGVAGINFLLCVLLETYFLDNIYTRRKLHAMAEKILPGWSSEYSTIEHEMKTSPDWPPPISRECSRSNGYLRMDSLPESETAELLLDTESGSETSLNKSSSSLKKCYKGDNFSSKTNDNIKETKTLVLRIESNSDDDVALLDS</sequence>
<dbReference type="PANTHER" id="PTHR45630">
    <property type="entry name" value="CATION-TRANSPORTING ATPASE-RELATED"/>
    <property type="match status" value="1"/>
</dbReference>